<evidence type="ECO:0000256" key="1">
    <source>
        <dbReference type="SAM" id="SignalP"/>
    </source>
</evidence>
<evidence type="ECO:0008006" key="4">
    <source>
        <dbReference type="Google" id="ProtNLM"/>
    </source>
</evidence>
<keyword evidence="1" id="KW-0732">Signal</keyword>
<dbReference type="AlphaFoldDB" id="A0A4U8UXX4"/>
<feature type="chain" id="PRO_5020402472" description="UPAR/Ly6 domain-containing protein" evidence="1">
    <location>
        <begin position="19"/>
        <end position="123"/>
    </location>
</feature>
<accession>A0A4U8UXX4</accession>
<proteinExistence type="predicted"/>
<feature type="signal peptide" evidence="1">
    <location>
        <begin position="1"/>
        <end position="18"/>
    </location>
</feature>
<gene>
    <name evidence="2" type="ORF">L596_004604</name>
</gene>
<evidence type="ECO:0000313" key="2">
    <source>
        <dbReference type="EMBL" id="TMS37729.1"/>
    </source>
</evidence>
<reference evidence="2 3" key="2">
    <citation type="journal article" date="2019" name="G3 (Bethesda)">
        <title>Hybrid Assembly of the Genome of the Entomopathogenic Nematode Steinernema carpocapsae Identifies the X-Chromosome.</title>
        <authorList>
            <person name="Serra L."/>
            <person name="Macchietto M."/>
            <person name="Macias-Munoz A."/>
            <person name="McGill C.J."/>
            <person name="Rodriguez I.M."/>
            <person name="Rodriguez B."/>
            <person name="Murad R."/>
            <person name="Mortazavi A."/>
        </authorList>
    </citation>
    <scope>NUCLEOTIDE SEQUENCE [LARGE SCALE GENOMIC DNA]</scope>
    <source>
        <strain evidence="2 3">ALL</strain>
    </source>
</reference>
<keyword evidence="3" id="KW-1185">Reference proteome</keyword>
<dbReference type="EMBL" id="AZBU02000001">
    <property type="protein sequence ID" value="TMS37729.1"/>
    <property type="molecule type" value="Genomic_DNA"/>
</dbReference>
<dbReference type="Proteomes" id="UP000298663">
    <property type="component" value="Chromosome X"/>
</dbReference>
<protein>
    <recommendedName>
        <fullName evidence="4">UPAR/Ly6 domain-containing protein</fullName>
    </recommendedName>
</protein>
<organism evidence="2 3">
    <name type="scientific">Steinernema carpocapsae</name>
    <name type="common">Entomopathogenic nematode</name>
    <dbReference type="NCBI Taxonomy" id="34508"/>
    <lineage>
        <taxon>Eukaryota</taxon>
        <taxon>Metazoa</taxon>
        <taxon>Ecdysozoa</taxon>
        <taxon>Nematoda</taxon>
        <taxon>Chromadorea</taxon>
        <taxon>Rhabditida</taxon>
        <taxon>Tylenchina</taxon>
        <taxon>Panagrolaimomorpha</taxon>
        <taxon>Strongyloidoidea</taxon>
        <taxon>Steinernematidae</taxon>
        <taxon>Steinernema</taxon>
    </lineage>
</organism>
<name>A0A4U8UXX4_STECR</name>
<dbReference type="EMBL" id="CM016762">
    <property type="protein sequence ID" value="TMS37729.1"/>
    <property type="molecule type" value="Genomic_DNA"/>
</dbReference>
<comment type="caution">
    <text evidence="2">The sequence shown here is derived from an EMBL/GenBank/DDBJ whole genome shotgun (WGS) entry which is preliminary data.</text>
</comment>
<evidence type="ECO:0000313" key="3">
    <source>
        <dbReference type="Proteomes" id="UP000298663"/>
    </source>
</evidence>
<dbReference type="OrthoDB" id="9988013at2759"/>
<reference evidence="2 3" key="1">
    <citation type="journal article" date="2015" name="Genome Biol.">
        <title>Comparative genomics of Steinernema reveals deeply conserved gene regulatory networks.</title>
        <authorList>
            <person name="Dillman A.R."/>
            <person name="Macchietto M."/>
            <person name="Porter C.F."/>
            <person name="Rogers A."/>
            <person name="Williams B."/>
            <person name="Antoshechkin I."/>
            <person name="Lee M.M."/>
            <person name="Goodwin Z."/>
            <person name="Lu X."/>
            <person name="Lewis E.E."/>
            <person name="Goodrich-Blair H."/>
            <person name="Stock S.P."/>
            <person name="Adams B.J."/>
            <person name="Sternberg P.W."/>
            <person name="Mortazavi A."/>
        </authorList>
    </citation>
    <scope>NUCLEOTIDE SEQUENCE [LARGE SCALE GENOMIC DNA]</scope>
    <source>
        <strain evidence="2 3">ALL</strain>
    </source>
</reference>
<sequence length="123" mass="13756">MAVLSVWLLLLAVSFAEARECYNSVSRIGERVPSLDITYCRSEYCVKFDDAMGMTRRTCDREGLCNRIGTGCQFVQNYDLHAEAYACCCRGDLCNSAMPFSSTKAPLVYGAVLISLIYGYFRV</sequence>